<accession>A0A177Y1I5</accession>
<dbReference type="RefSeq" id="WP_054961200.1">
    <property type="nucleotide sequence ID" value="NZ_LLEI02000021.1"/>
</dbReference>
<dbReference type="AlphaFoldDB" id="A0A177Y1I5"/>
<evidence type="ECO:0000313" key="3">
    <source>
        <dbReference type="Proteomes" id="UP000078406"/>
    </source>
</evidence>
<reference evidence="2 3" key="1">
    <citation type="journal article" date="2016" name="Syst. Appl. Microbiol.">
        <title>Vibrio bivalvicida sp. nov., a novel larval pathogen for bivalve molluscs reared in a hatchery.</title>
        <authorList>
            <person name="Dubert J."/>
            <person name="Romalde J.L."/>
            <person name="Prado S."/>
            <person name="Barja J.L."/>
        </authorList>
    </citation>
    <scope>NUCLEOTIDE SEQUENCE [LARGE SCALE GENOMIC DNA]</scope>
    <source>
        <strain evidence="2 3">605</strain>
    </source>
</reference>
<dbReference type="Pfam" id="PF11391">
    <property type="entry name" value="DUF2798"/>
    <property type="match status" value="1"/>
</dbReference>
<evidence type="ECO:0000313" key="2">
    <source>
        <dbReference type="EMBL" id="OAJ94723.1"/>
    </source>
</evidence>
<comment type="caution">
    <text evidence="2">The sequence shown here is derived from an EMBL/GenBank/DDBJ whole genome shotgun (WGS) entry which is preliminary data.</text>
</comment>
<organism evidence="2 3">
    <name type="scientific">Vibrio bivalvicida</name>
    <dbReference type="NCBI Taxonomy" id="1276888"/>
    <lineage>
        <taxon>Bacteria</taxon>
        <taxon>Pseudomonadati</taxon>
        <taxon>Pseudomonadota</taxon>
        <taxon>Gammaproteobacteria</taxon>
        <taxon>Vibrionales</taxon>
        <taxon>Vibrionaceae</taxon>
        <taxon>Vibrio</taxon>
        <taxon>Vibrio oreintalis group</taxon>
    </lineage>
</organism>
<feature type="transmembrane region" description="Helical" evidence="1">
    <location>
        <begin position="37"/>
        <end position="59"/>
    </location>
</feature>
<keyword evidence="1" id="KW-0812">Transmembrane</keyword>
<keyword evidence="1" id="KW-0472">Membrane</keyword>
<keyword evidence="1" id="KW-1133">Transmembrane helix</keyword>
<evidence type="ECO:0000256" key="1">
    <source>
        <dbReference type="SAM" id="Phobius"/>
    </source>
</evidence>
<proteinExistence type="predicted"/>
<sequence length="78" mass="8668">MSRKHFWISALLSSLTMAIIMSGLISGYKLGFSNEWPAIWLDSFLLAWPAALTLNLTVLPQIRKLSNWLAGANSFSQA</sequence>
<dbReference type="EMBL" id="LLEI02000021">
    <property type="protein sequence ID" value="OAJ94723.1"/>
    <property type="molecule type" value="Genomic_DNA"/>
</dbReference>
<name>A0A177Y1I5_9VIBR</name>
<protein>
    <submittedName>
        <fullName evidence="2">MFS transporter permease</fullName>
    </submittedName>
</protein>
<dbReference type="Proteomes" id="UP000078406">
    <property type="component" value="Unassembled WGS sequence"/>
</dbReference>
<dbReference type="InterPro" id="IPR021529">
    <property type="entry name" value="DUF2798"/>
</dbReference>
<gene>
    <name evidence="2" type="ORF">APB76_05420</name>
</gene>